<dbReference type="NCBIfam" id="NF033679">
    <property type="entry name" value="DNRLRE_dom"/>
    <property type="match status" value="1"/>
</dbReference>
<dbReference type="AlphaFoldDB" id="A0A0F8X5H4"/>
<reference evidence="2" key="1">
    <citation type="journal article" date="2015" name="Nature">
        <title>Complex archaea that bridge the gap between prokaryotes and eukaryotes.</title>
        <authorList>
            <person name="Spang A."/>
            <person name="Saw J.H."/>
            <person name="Jorgensen S.L."/>
            <person name="Zaremba-Niedzwiedzka K."/>
            <person name="Martijn J."/>
            <person name="Lind A.E."/>
            <person name="van Eijk R."/>
            <person name="Schleper C."/>
            <person name="Guy L."/>
            <person name="Ettema T.J."/>
        </authorList>
    </citation>
    <scope>NUCLEOTIDE SEQUENCE</scope>
</reference>
<organism evidence="2">
    <name type="scientific">marine sediment metagenome</name>
    <dbReference type="NCBI Taxonomy" id="412755"/>
    <lineage>
        <taxon>unclassified sequences</taxon>
        <taxon>metagenomes</taxon>
        <taxon>ecological metagenomes</taxon>
    </lineage>
</organism>
<evidence type="ECO:0000313" key="2">
    <source>
        <dbReference type="EMBL" id="KKK64347.1"/>
    </source>
</evidence>
<keyword evidence="1" id="KW-1133">Transmembrane helix</keyword>
<feature type="transmembrane region" description="Helical" evidence="1">
    <location>
        <begin position="60"/>
        <end position="82"/>
    </location>
</feature>
<sequence>MATTTVTASTSGRFIRANGTWPQDRDGLGATLIGLTQTNPDYLSGAREDNMASDWCYRSFLFFDLSALAGAVINTATLRLYVYSKDGSRDIVVTLGYQSDPVVAADFDTSGYTQRDETTNRGSLVIITGITTDQYNSLAQGNMQEEPRTFRLRCGRGPSTTSPLRISSRCYAHLTGDTRC</sequence>
<dbReference type="EMBL" id="LAZR01061061">
    <property type="protein sequence ID" value="KKK64347.1"/>
    <property type="molecule type" value="Genomic_DNA"/>
</dbReference>
<name>A0A0F8X5H4_9ZZZZ</name>
<comment type="caution">
    <text evidence="2">The sequence shown here is derived from an EMBL/GenBank/DDBJ whole genome shotgun (WGS) entry which is preliminary data.</text>
</comment>
<protein>
    <submittedName>
        <fullName evidence="2">Uncharacterized protein</fullName>
    </submittedName>
</protein>
<keyword evidence="1" id="KW-0472">Membrane</keyword>
<gene>
    <name evidence="2" type="ORF">LCGC14_2985130</name>
</gene>
<evidence type="ECO:0000256" key="1">
    <source>
        <dbReference type="SAM" id="Phobius"/>
    </source>
</evidence>
<proteinExistence type="predicted"/>
<feature type="non-terminal residue" evidence="2">
    <location>
        <position position="180"/>
    </location>
</feature>
<accession>A0A0F8X5H4</accession>
<keyword evidence="1" id="KW-0812">Transmembrane</keyword>